<dbReference type="EMBL" id="SRLO01000393">
    <property type="protein sequence ID" value="TNN57917.1"/>
    <property type="molecule type" value="Genomic_DNA"/>
</dbReference>
<proteinExistence type="predicted"/>
<sequence>MDSVDSGDSWDSKALGILETTADPKVCVSSGVCVSYEVCNGSVDSGDCWEATLLLATGVQPDSQLKAGVVFNVYFSVVNSWLSSHIWLFRLVSSQLIGSASRSDPAWCSPQQHVTLSLRVT</sequence>
<keyword evidence="2" id="KW-1185">Reference proteome</keyword>
<name>A0A4Z2GW90_9TELE</name>
<protein>
    <submittedName>
        <fullName evidence="1">Uncharacterized protein</fullName>
    </submittedName>
</protein>
<dbReference type="Proteomes" id="UP000314294">
    <property type="component" value="Unassembled WGS sequence"/>
</dbReference>
<accession>A0A4Z2GW90</accession>
<evidence type="ECO:0000313" key="1">
    <source>
        <dbReference type="EMBL" id="TNN57917.1"/>
    </source>
</evidence>
<organism evidence="1 2">
    <name type="scientific">Liparis tanakae</name>
    <name type="common">Tanaka's snailfish</name>
    <dbReference type="NCBI Taxonomy" id="230148"/>
    <lineage>
        <taxon>Eukaryota</taxon>
        <taxon>Metazoa</taxon>
        <taxon>Chordata</taxon>
        <taxon>Craniata</taxon>
        <taxon>Vertebrata</taxon>
        <taxon>Euteleostomi</taxon>
        <taxon>Actinopterygii</taxon>
        <taxon>Neopterygii</taxon>
        <taxon>Teleostei</taxon>
        <taxon>Neoteleostei</taxon>
        <taxon>Acanthomorphata</taxon>
        <taxon>Eupercaria</taxon>
        <taxon>Perciformes</taxon>
        <taxon>Cottioidei</taxon>
        <taxon>Cottales</taxon>
        <taxon>Liparidae</taxon>
        <taxon>Liparis</taxon>
    </lineage>
</organism>
<reference evidence="1 2" key="1">
    <citation type="submission" date="2019-03" db="EMBL/GenBank/DDBJ databases">
        <title>First draft genome of Liparis tanakae, snailfish: a comprehensive survey of snailfish specific genes.</title>
        <authorList>
            <person name="Kim W."/>
            <person name="Song I."/>
            <person name="Jeong J.-H."/>
            <person name="Kim D."/>
            <person name="Kim S."/>
            <person name="Ryu S."/>
            <person name="Song J.Y."/>
            <person name="Lee S.K."/>
        </authorList>
    </citation>
    <scope>NUCLEOTIDE SEQUENCE [LARGE SCALE GENOMIC DNA]</scope>
    <source>
        <tissue evidence="1">Muscle</tissue>
    </source>
</reference>
<evidence type="ECO:0000313" key="2">
    <source>
        <dbReference type="Proteomes" id="UP000314294"/>
    </source>
</evidence>
<gene>
    <name evidence="1" type="ORF">EYF80_031833</name>
</gene>
<comment type="caution">
    <text evidence="1">The sequence shown here is derived from an EMBL/GenBank/DDBJ whole genome shotgun (WGS) entry which is preliminary data.</text>
</comment>
<dbReference type="AlphaFoldDB" id="A0A4Z2GW90"/>